<evidence type="ECO:0000313" key="9">
    <source>
        <dbReference type="Proteomes" id="UP001234989"/>
    </source>
</evidence>
<evidence type="ECO:0000259" key="7">
    <source>
        <dbReference type="Pfam" id="PF17917"/>
    </source>
</evidence>
<dbReference type="PANTHER" id="PTHR35046">
    <property type="entry name" value="ZINC KNUCKLE (CCHC-TYPE) FAMILY PROTEIN"/>
    <property type="match status" value="1"/>
</dbReference>
<keyword evidence="9" id="KW-1185">Reference proteome</keyword>
<keyword evidence="2" id="KW-0548">Nucleotidyltransferase</keyword>
<reference evidence="8" key="1">
    <citation type="submission" date="2023-08" db="EMBL/GenBank/DDBJ databases">
        <title>A de novo genome assembly of Solanum verrucosum Schlechtendal, a Mexican diploid species geographically isolated from the other diploid A-genome species in potato relatives.</title>
        <authorList>
            <person name="Hosaka K."/>
        </authorList>
    </citation>
    <scope>NUCLEOTIDE SEQUENCE</scope>
    <source>
        <tissue evidence="8">Young leaves</tissue>
    </source>
</reference>
<evidence type="ECO:0000256" key="6">
    <source>
        <dbReference type="ARBA" id="ARBA00022918"/>
    </source>
</evidence>
<sequence>MLSSASLLQLPNFDKIFEVECDACKVGIGAILMQDQKPFAYFSEKLKGATLNYSTYDLELYALIRALGIWQHYLWPKEFVIKTDHESLKHIQA</sequence>
<feature type="domain" description="Reverse transcriptase RNase H-like" evidence="7">
    <location>
        <begin position="12"/>
        <end position="92"/>
    </location>
</feature>
<evidence type="ECO:0000256" key="1">
    <source>
        <dbReference type="ARBA" id="ARBA00022679"/>
    </source>
</evidence>
<evidence type="ECO:0000256" key="5">
    <source>
        <dbReference type="ARBA" id="ARBA00022801"/>
    </source>
</evidence>
<keyword evidence="5" id="KW-0378">Hydrolase</keyword>
<evidence type="ECO:0000313" key="8">
    <source>
        <dbReference type="EMBL" id="WMV58244.1"/>
    </source>
</evidence>
<dbReference type="InterPro" id="IPR043502">
    <property type="entry name" value="DNA/RNA_pol_sf"/>
</dbReference>
<evidence type="ECO:0000256" key="2">
    <source>
        <dbReference type="ARBA" id="ARBA00022695"/>
    </source>
</evidence>
<evidence type="ECO:0000256" key="3">
    <source>
        <dbReference type="ARBA" id="ARBA00022722"/>
    </source>
</evidence>
<dbReference type="Pfam" id="PF17917">
    <property type="entry name" value="RT_RNaseH"/>
    <property type="match status" value="1"/>
</dbReference>
<dbReference type="Proteomes" id="UP001234989">
    <property type="component" value="Chromosome 12"/>
</dbReference>
<keyword evidence="1" id="KW-0808">Transferase</keyword>
<dbReference type="PANTHER" id="PTHR35046:SF26">
    <property type="entry name" value="RNA-DIRECTED DNA POLYMERASE"/>
    <property type="match status" value="1"/>
</dbReference>
<keyword evidence="4" id="KW-0255">Endonuclease</keyword>
<dbReference type="GO" id="GO:0004519">
    <property type="term" value="F:endonuclease activity"/>
    <property type="evidence" value="ECO:0007669"/>
    <property type="project" value="UniProtKB-KW"/>
</dbReference>
<organism evidence="8 9">
    <name type="scientific">Solanum verrucosum</name>
    <dbReference type="NCBI Taxonomy" id="315347"/>
    <lineage>
        <taxon>Eukaryota</taxon>
        <taxon>Viridiplantae</taxon>
        <taxon>Streptophyta</taxon>
        <taxon>Embryophyta</taxon>
        <taxon>Tracheophyta</taxon>
        <taxon>Spermatophyta</taxon>
        <taxon>Magnoliopsida</taxon>
        <taxon>eudicotyledons</taxon>
        <taxon>Gunneridae</taxon>
        <taxon>Pentapetalae</taxon>
        <taxon>asterids</taxon>
        <taxon>lamiids</taxon>
        <taxon>Solanales</taxon>
        <taxon>Solanaceae</taxon>
        <taxon>Solanoideae</taxon>
        <taxon>Solaneae</taxon>
        <taxon>Solanum</taxon>
    </lineage>
</organism>
<proteinExistence type="predicted"/>
<accession>A0AAF0V6X1</accession>
<keyword evidence="3" id="KW-0540">Nuclease</keyword>
<dbReference type="SUPFAM" id="SSF56672">
    <property type="entry name" value="DNA/RNA polymerases"/>
    <property type="match status" value="1"/>
</dbReference>
<evidence type="ECO:0000256" key="4">
    <source>
        <dbReference type="ARBA" id="ARBA00022759"/>
    </source>
</evidence>
<dbReference type="GO" id="GO:0003964">
    <property type="term" value="F:RNA-directed DNA polymerase activity"/>
    <property type="evidence" value="ECO:0007669"/>
    <property type="project" value="UniProtKB-KW"/>
</dbReference>
<protein>
    <recommendedName>
        <fullName evidence="7">Reverse transcriptase RNase H-like domain-containing protein</fullName>
    </recommendedName>
</protein>
<name>A0AAF0V6X1_SOLVR</name>
<keyword evidence="6" id="KW-0695">RNA-directed DNA polymerase</keyword>
<dbReference type="InterPro" id="IPR041373">
    <property type="entry name" value="RT_RNaseH"/>
</dbReference>
<dbReference type="EMBL" id="CP133623">
    <property type="protein sequence ID" value="WMV58244.1"/>
    <property type="molecule type" value="Genomic_DNA"/>
</dbReference>
<dbReference type="GO" id="GO:0016787">
    <property type="term" value="F:hydrolase activity"/>
    <property type="evidence" value="ECO:0007669"/>
    <property type="project" value="UniProtKB-KW"/>
</dbReference>
<dbReference type="AlphaFoldDB" id="A0AAF0V6X1"/>
<dbReference type="CDD" id="cd09274">
    <property type="entry name" value="RNase_HI_RT_Ty3"/>
    <property type="match status" value="1"/>
</dbReference>
<gene>
    <name evidence="8" type="ORF">MTR67_051629</name>
</gene>